<gene>
    <name evidence="4" type="ordered locus">Bacsa_1936</name>
</gene>
<keyword evidence="1 4" id="KW-0238">DNA-binding</keyword>
<dbReference type="GO" id="GO:0003677">
    <property type="term" value="F:DNA binding"/>
    <property type="evidence" value="ECO:0007669"/>
    <property type="project" value="UniProtKB-KW"/>
</dbReference>
<reference evidence="4 5" key="1">
    <citation type="journal article" date="2011" name="Stand. Genomic Sci.">
        <title>Complete genome sequence of Bacteroides salanitronis type strain (BL78).</title>
        <authorList>
            <person name="Gronow S."/>
            <person name="Held B."/>
            <person name="Lucas S."/>
            <person name="Lapidus A."/>
            <person name="Del Rio T.G."/>
            <person name="Nolan M."/>
            <person name="Tice H."/>
            <person name="Deshpande S."/>
            <person name="Cheng J.F."/>
            <person name="Pitluck S."/>
            <person name="Liolios K."/>
            <person name="Pagani I."/>
            <person name="Ivanova N."/>
            <person name="Mavromatis K."/>
            <person name="Pati A."/>
            <person name="Tapia R."/>
            <person name="Han C."/>
            <person name="Goodwin L."/>
            <person name="Chen A."/>
            <person name="Palaniappan K."/>
            <person name="Land M."/>
            <person name="Hauser L."/>
            <person name="Chang Y.J."/>
            <person name="Jeffries C.D."/>
            <person name="Brambilla E.M."/>
            <person name="Rohde M."/>
            <person name="Goker M."/>
            <person name="Detter J.C."/>
            <person name="Woyke T."/>
            <person name="Bristow J."/>
            <person name="Markowitz V."/>
            <person name="Hugenholtz P."/>
            <person name="Kyrpides N.C."/>
            <person name="Klenk H.P."/>
            <person name="Eisen J.A."/>
        </authorList>
    </citation>
    <scope>NUCLEOTIDE SEQUENCE [LARGE SCALE GENOMIC DNA]</scope>
    <source>
        <strain evidence="4 5">DSM 18170</strain>
    </source>
</reference>
<dbReference type="OrthoDB" id="1071744at2"/>
<evidence type="ECO:0000313" key="4">
    <source>
        <dbReference type="EMBL" id="ADY36492.1"/>
    </source>
</evidence>
<feature type="compositionally biased region" description="Acidic residues" evidence="2">
    <location>
        <begin position="138"/>
        <end position="150"/>
    </location>
</feature>
<keyword evidence="5" id="KW-1185">Reference proteome</keyword>
<evidence type="ECO:0000259" key="3">
    <source>
        <dbReference type="Pfam" id="PF18291"/>
    </source>
</evidence>
<evidence type="ECO:0000313" key="5">
    <source>
        <dbReference type="Proteomes" id="UP000007486"/>
    </source>
</evidence>
<dbReference type="NCBIfam" id="TIGR01201">
    <property type="entry name" value="HU_rel"/>
    <property type="match status" value="1"/>
</dbReference>
<sequence>MIFWKRVKQAINDLWYPRSVTVGKPVETQELANRIARESTVSPADTHAVLRALPNIMADFMKESRAVHFEGLGWFRYTTVSAGNGVATKEEVSSDQITGLRVQFTPDRTRNMSGGYTRALIADEGITFMEWLGKESDETQVPEDEEEEAGNEGSFG</sequence>
<dbReference type="Pfam" id="PF18291">
    <property type="entry name" value="HU-HIG"/>
    <property type="match status" value="1"/>
</dbReference>
<dbReference type="STRING" id="667015.Bacsa_1936"/>
<dbReference type="AlphaFoldDB" id="F0R2G3"/>
<feature type="domain" description="HU" evidence="3">
    <location>
        <begin position="15"/>
        <end position="109"/>
    </location>
</feature>
<dbReference type="Gene3D" id="4.10.520.10">
    <property type="entry name" value="IHF-like DNA-binding proteins"/>
    <property type="match status" value="1"/>
</dbReference>
<evidence type="ECO:0000256" key="2">
    <source>
        <dbReference type="SAM" id="MobiDB-lite"/>
    </source>
</evidence>
<dbReference type="Proteomes" id="UP000007486">
    <property type="component" value="Chromosome"/>
</dbReference>
<proteinExistence type="predicted"/>
<dbReference type="SUPFAM" id="SSF47729">
    <property type="entry name" value="IHF-like DNA-binding proteins"/>
    <property type="match status" value="1"/>
</dbReference>
<name>F0R2G3_PHOSB</name>
<protein>
    <submittedName>
        <fullName evidence="4">DNA-binding protein</fullName>
    </submittedName>
</protein>
<organism evidence="4 5">
    <name type="scientific">Phocaeicola salanitronis (strain DSM 18170 / JCM 13657 / CCUG 60908 / BL78)</name>
    <name type="common">Bacteroides salanitronis</name>
    <dbReference type="NCBI Taxonomy" id="667015"/>
    <lineage>
        <taxon>Bacteria</taxon>
        <taxon>Pseudomonadati</taxon>
        <taxon>Bacteroidota</taxon>
        <taxon>Bacteroidia</taxon>
        <taxon>Bacteroidales</taxon>
        <taxon>Bacteroidaceae</taxon>
        <taxon>Phocaeicola</taxon>
    </lineage>
</organism>
<dbReference type="InterPro" id="IPR005902">
    <property type="entry name" value="HU_DNA-bd_put"/>
</dbReference>
<dbReference type="eggNOG" id="COG0776">
    <property type="taxonomic scope" value="Bacteria"/>
</dbReference>
<dbReference type="InterPro" id="IPR041607">
    <property type="entry name" value="HU-HIG"/>
</dbReference>
<feature type="region of interest" description="Disordered" evidence="2">
    <location>
        <begin position="134"/>
        <end position="156"/>
    </location>
</feature>
<dbReference type="RefSeq" id="WP_013617923.1">
    <property type="nucleotide sequence ID" value="NC_015164.1"/>
</dbReference>
<dbReference type="EMBL" id="CP002530">
    <property type="protein sequence ID" value="ADY36492.1"/>
    <property type="molecule type" value="Genomic_DNA"/>
</dbReference>
<dbReference type="HOGENOM" id="CLU_112331_3_0_10"/>
<dbReference type="InterPro" id="IPR010992">
    <property type="entry name" value="IHF-like_DNA-bd_dom_sf"/>
</dbReference>
<accession>F0R2G3</accession>
<evidence type="ECO:0000256" key="1">
    <source>
        <dbReference type="ARBA" id="ARBA00023125"/>
    </source>
</evidence>
<dbReference type="KEGG" id="bsa:Bacsa_1936"/>